<dbReference type="Proteomes" id="UP000620075">
    <property type="component" value="Unassembled WGS sequence"/>
</dbReference>
<name>A0A934KLP6_9BACT</name>
<dbReference type="EMBL" id="JAEKNQ010000057">
    <property type="protein sequence ID" value="MBJ7604350.1"/>
    <property type="molecule type" value="Genomic_DNA"/>
</dbReference>
<evidence type="ECO:0000313" key="4">
    <source>
        <dbReference type="Proteomes" id="UP000620075"/>
    </source>
</evidence>
<keyword evidence="3" id="KW-0031">Aminopeptidase</keyword>
<sequence>MTTELRRAPEITADEFGRRRSAVWAGAEAAGLSALAIFYPARIAYLTGFHHVPTERPLVLVLGPEAKTVLVVPAVEKEHAESVPGVDRVEVYFEYPGEGHPLKRLARVLRSLFGSGSVGADHDGVVPYWGYRGPRLSELLGAPVVDGEMLVETLRRRKSPRELECIQVSCEWAARGHRRMQEAIRPGETELECYAPAELETLREMIRSLPGWRPRSFGGNGVTAMFVEGRKTAYPHGFVRGHGLQPGDVLVSGASADIDGYHSELERTMFMGEPNAAQRDAFANMMALQARAIEALRPGLPMADVDREVARFAGELGCADRLRHHVGHSIGLEGHEAPFLDRGEEAVLEPGMVLTIEPGLYFPELGGFRHSDTVCVTDLGHRVMTDYPRELEELVIPVHR</sequence>
<dbReference type="SUPFAM" id="SSF55920">
    <property type="entry name" value="Creatinase/aminopeptidase"/>
    <property type="match status" value="1"/>
</dbReference>
<accession>A0A934KLP6</accession>
<protein>
    <submittedName>
        <fullName evidence="3">Aminopeptidase P family protein</fullName>
    </submittedName>
</protein>
<dbReference type="Pfam" id="PF01321">
    <property type="entry name" value="Creatinase_N"/>
    <property type="match status" value="1"/>
</dbReference>
<reference evidence="3 4" key="1">
    <citation type="submission" date="2020-10" db="EMBL/GenBank/DDBJ databases">
        <title>Ca. Dormibacterota MAGs.</title>
        <authorList>
            <person name="Montgomery K."/>
        </authorList>
    </citation>
    <scope>NUCLEOTIDE SEQUENCE [LARGE SCALE GENOMIC DNA]</scope>
    <source>
        <strain evidence="3">SC8811_S16_3</strain>
    </source>
</reference>
<evidence type="ECO:0000313" key="3">
    <source>
        <dbReference type="EMBL" id="MBJ7604350.1"/>
    </source>
</evidence>
<feature type="domain" description="Peptidase M24" evidence="1">
    <location>
        <begin position="164"/>
        <end position="378"/>
    </location>
</feature>
<dbReference type="InterPro" id="IPR050659">
    <property type="entry name" value="Peptidase_M24B"/>
</dbReference>
<dbReference type="InterPro" id="IPR036005">
    <property type="entry name" value="Creatinase/aminopeptidase-like"/>
</dbReference>
<dbReference type="PANTHER" id="PTHR46112:SF2">
    <property type="entry name" value="XAA-PRO AMINOPEPTIDASE P-RELATED"/>
    <property type="match status" value="1"/>
</dbReference>
<dbReference type="SUPFAM" id="SSF53092">
    <property type="entry name" value="Creatinase/prolidase N-terminal domain"/>
    <property type="match status" value="1"/>
</dbReference>
<feature type="domain" description="Creatinase N-terminal" evidence="2">
    <location>
        <begin position="21"/>
        <end position="155"/>
    </location>
</feature>
<evidence type="ECO:0000259" key="1">
    <source>
        <dbReference type="Pfam" id="PF00557"/>
    </source>
</evidence>
<dbReference type="InterPro" id="IPR000587">
    <property type="entry name" value="Creatinase_N"/>
</dbReference>
<dbReference type="Gene3D" id="3.90.230.10">
    <property type="entry name" value="Creatinase/methionine aminopeptidase superfamily"/>
    <property type="match status" value="1"/>
</dbReference>
<keyword evidence="3" id="KW-0645">Protease</keyword>
<evidence type="ECO:0000259" key="2">
    <source>
        <dbReference type="Pfam" id="PF01321"/>
    </source>
</evidence>
<dbReference type="AlphaFoldDB" id="A0A934KLP6"/>
<gene>
    <name evidence="3" type="ORF">JF888_14375</name>
</gene>
<comment type="caution">
    <text evidence="3">The sequence shown here is derived from an EMBL/GenBank/DDBJ whole genome shotgun (WGS) entry which is preliminary data.</text>
</comment>
<proteinExistence type="predicted"/>
<dbReference type="PANTHER" id="PTHR46112">
    <property type="entry name" value="AMINOPEPTIDASE"/>
    <property type="match status" value="1"/>
</dbReference>
<organism evidence="3 4">
    <name type="scientific">Candidatus Dormiibacter inghamiae</name>
    <dbReference type="NCBI Taxonomy" id="3127013"/>
    <lineage>
        <taxon>Bacteria</taxon>
        <taxon>Bacillati</taxon>
        <taxon>Candidatus Dormiibacterota</taxon>
        <taxon>Candidatus Dormibacteria</taxon>
        <taxon>Candidatus Dormibacterales</taxon>
        <taxon>Candidatus Dormibacteraceae</taxon>
        <taxon>Candidatus Dormiibacter</taxon>
    </lineage>
</organism>
<dbReference type="Gene3D" id="3.40.350.10">
    <property type="entry name" value="Creatinase/prolidase N-terminal domain"/>
    <property type="match status" value="1"/>
</dbReference>
<keyword evidence="3" id="KW-0378">Hydrolase</keyword>
<dbReference type="InterPro" id="IPR029149">
    <property type="entry name" value="Creatin/AminoP/Spt16_N"/>
</dbReference>
<dbReference type="Pfam" id="PF00557">
    <property type="entry name" value="Peptidase_M24"/>
    <property type="match status" value="1"/>
</dbReference>
<dbReference type="GO" id="GO:0004177">
    <property type="term" value="F:aminopeptidase activity"/>
    <property type="evidence" value="ECO:0007669"/>
    <property type="project" value="UniProtKB-KW"/>
</dbReference>
<dbReference type="RefSeq" id="WP_338181837.1">
    <property type="nucleotide sequence ID" value="NZ_JAEKNQ010000057.1"/>
</dbReference>
<dbReference type="CDD" id="cd01066">
    <property type="entry name" value="APP_MetAP"/>
    <property type="match status" value="1"/>
</dbReference>
<dbReference type="InterPro" id="IPR000994">
    <property type="entry name" value="Pept_M24"/>
</dbReference>